<dbReference type="EMBL" id="JAHRIO010030244">
    <property type="protein sequence ID" value="MEQ2167595.1"/>
    <property type="molecule type" value="Genomic_DNA"/>
</dbReference>
<keyword evidence="3" id="KW-1185">Reference proteome</keyword>
<gene>
    <name evidence="2" type="ORF">GOODEAATRI_005642</name>
</gene>
<sequence length="130" mass="14148">MLATHTSARHTLPHQAGWLAGPSTKAKPHPNERRTLAGQDPLAGARGPPADRQGTEAGDQDPRSTRKPTLNPTKVRDHTEPNQNPPKSRDHSTPRSTPASPPTQQKRKIFLQHNAATTTKGLALCKRRSP</sequence>
<evidence type="ECO:0000313" key="3">
    <source>
        <dbReference type="Proteomes" id="UP001476798"/>
    </source>
</evidence>
<organism evidence="2 3">
    <name type="scientific">Goodea atripinnis</name>
    <dbReference type="NCBI Taxonomy" id="208336"/>
    <lineage>
        <taxon>Eukaryota</taxon>
        <taxon>Metazoa</taxon>
        <taxon>Chordata</taxon>
        <taxon>Craniata</taxon>
        <taxon>Vertebrata</taxon>
        <taxon>Euteleostomi</taxon>
        <taxon>Actinopterygii</taxon>
        <taxon>Neopterygii</taxon>
        <taxon>Teleostei</taxon>
        <taxon>Neoteleostei</taxon>
        <taxon>Acanthomorphata</taxon>
        <taxon>Ovalentaria</taxon>
        <taxon>Atherinomorphae</taxon>
        <taxon>Cyprinodontiformes</taxon>
        <taxon>Goodeidae</taxon>
        <taxon>Goodea</taxon>
    </lineage>
</organism>
<evidence type="ECO:0000256" key="1">
    <source>
        <dbReference type="SAM" id="MobiDB-lite"/>
    </source>
</evidence>
<feature type="region of interest" description="Disordered" evidence="1">
    <location>
        <begin position="1"/>
        <end position="130"/>
    </location>
</feature>
<reference evidence="2 3" key="1">
    <citation type="submission" date="2021-06" db="EMBL/GenBank/DDBJ databases">
        <authorList>
            <person name="Palmer J.M."/>
        </authorList>
    </citation>
    <scope>NUCLEOTIDE SEQUENCE [LARGE SCALE GENOMIC DNA]</scope>
    <source>
        <strain evidence="2 3">GA_2019</strain>
        <tissue evidence="2">Muscle</tissue>
    </source>
</reference>
<proteinExistence type="predicted"/>
<accession>A0ABV0N8F4</accession>
<comment type="caution">
    <text evidence="2">The sequence shown here is derived from an EMBL/GenBank/DDBJ whole genome shotgun (WGS) entry which is preliminary data.</text>
</comment>
<name>A0ABV0N8F4_9TELE</name>
<evidence type="ECO:0000313" key="2">
    <source>
        <dbReference type="EMBL" id="MEQ2167595.1"/>
    </source>
</evidence>
<dbReference type="Proteomes" id="UP001476798">
    <property type="component" value="Unassembled WGS sequence"/>
</dbReference>
<protein>
    <submittedName>
        <fullName evidence="2">Uncharacterized protein</fullName>
    </submittedName>
</protein>